<gene>
    <name evidence="1" type="ORF">GCM10009802_55820</name>
</gene>
<sequence length="417" mass="43776">MKTPRSRPSRRARAEQTLALAECARVCTGYLAGLTAGEDAGGPPSVGPGPARTALVAALGAMLGTAPPPRRAAVGGELFDTLLRAGERAVEAGGERELLLAVELADKALALRGKSRAAWRLRAHALDALGRTEAAVAAYERQLALGSTHPETPVLLAALRERQECLAAALGLFPEDTAAGGAAAAGREFAAAVGAEAPPDVVREAFTAYVGEQVDRYGAGDARVRELAARYGAYCRILDEGRMADPLLAGVRPVGVADFRAHVAGKTACVVVGPGRFEAAGDYELVVRCDDFRGGERADVHAVADPGCESWHRPAGVRLVFADPGETWRAAVRRAVPGAQDGLGDVSLRRPLQDPALLGDGGWGPETSAAFTVLRLLDHLDVSPRLDVHGAGRLRPDVGRWIVSRAKDRTKTRTALR</sequence>
<protein>
    <recommendedName>
        <fullName evidence="3">Tetratricopeptide repeat protein</fullName>
    </recommendedName>
</protein>
<dbReference type="Proteomes" id="UP001500443">
    <property type="component" value="Unassembled WGS sequence"/>
</dbReference>
<dbReference type="EMBL" id="BAAAPF010000276">
    <property type="protein sequence ID" value="GAA1500419.1"/>
    <property type="molecule type" value="Genomic_DNA"/>
</dbReference>
<keyword evidence="2" id="KW-1185">Reference proteome</keyword>
<name>A0ABN1ZKD6_9ACTN</name>
<comment type="caution">
    <text evidence="1">The sequence shown here is derived from an EMBL/GenBank/DDBJ whole genome shotgun (WGS) entry which is preliminary data.</text>
</comment>
<evidence type="ECO:0000313" key="1">
    <source>
        <dbReference type="EMBL" id="GAA1500419.1"/>
    </source>
</evidence>
<dbReference type="SUPFAM" id="SSF48452">
    <property type="entry name" value="TPR-like"/>
    <property type="match status" value="1"/>
</dbReference>
<dbReference type="Gene3D" id="1.25.40.10">
    <property type="entry name" value="Tetratricopeptide repeat domain"/>
    <property type="match status" value="1"/>
</dbReference>
<reference evidence="1 2" key="1">
    <citation type="journal article" date="2019" name="Int. J. Syst. Evol. Microbiol.">
        <title>The Global Catalogue of Microorganisms (GCM) 10K type strain sequencing project: providing services to taxonomists for standard genome sequencing and annotation.</title>
        <authorList>
            <consortium name="The Broad Institute Genomics Platform"/>
            <consortium name="The Broad Institute Genome Sequencing Center for Infectious Disease"/>
            <person name="Wu L."/>
            <person name="Ma J."/>
        </authorList>
    </citation>
    <scope>NUCLEOTIDE SEQUENCE [LARGE SCALE GENOMIC DNA]</scope>
    <source>
        <strain evidence="1 2">JCM 15481</strain>
    </source>
</reference>
<dbReference type="InterPro" id="IPR011990">
    <property type="entry name" value="TPR-like_helical_dom_sf"/>
</dbReference>
<accession>A0ABN1ZKD6</accession>
<evidence type="ECO:0000313" key="2">
    <source>
        <dbReference type="Proteomes" id="UP001500443"/>
    </source>
</evidence>
<evidence type="ECO:0008006" key="3">
    <source>
        <dbReference type="Google" id="ProtNLM"/>
    </source>
</evidence>
<organism evidence="1 2">
    <name type="scientific">Streptomyces synnematoformans</name>
    <dbReference type="NCBI Taxonomy" id="415721"/>
    <lineage>
        <taxon>Bacteria</taxon>
        <taxon>Bacillati</taxon>
        <taxon>Actinomycetota</taxon>
        <taxon>Actinomycetes</taxon>
        <taxon>Kitasatosporales</taxon>
        <taxon>Streptomycetaceae</taxon>
        <taxon>Streptomyces</taxon>
    </lineage>
</organism>
<proteinExistence type="predicted"/>